<dbReference type="CDD" id="cd02120">
    <property type="entry name" value="PA_subtilisin_like"/>
    <property type="match status" value="1"/>
</dbReference>
<proteinExistence type="inferred from homology"/>
<dbReference type="SMART" id="SM00320">
    <property type="entry name" value="WD40"/>
    <property type="match status" value="4"/>
</dbReference>
<dbReference type="EMBL" id="RDQH01000338">
    <property type="protein sequence ID" value="RXH81545.1"/>
    <property type="molecule type" value="Genomic_DNA"/>
</dbReference>
<dbReference type="Pfam" id="PF17766">
    <property type="entry name" value="fn3_6"/>
    <property type="match status" value="1"/>
</dbReference>
<dbReference type="InterPro" id="IPR023828">
    <property type="entry name" value="Peptidase_S8_Ser-AS"/>
</dbReference>
<dbReference type="GO" id="GO:0005634">
    <property type="term" value="C:nucleus"/>
    <property type="evidence" value="ECO:0007669"/>
    <property type="project" value="UniProtKB-SubCell"/>
</dbReference>
<dbReference type="InterPro" id="IPR036322">
    <property type="entry name" value="WD40_repeat_dom_sf"/>
</dbReference>
<feature type="compositionally biased region" description="Basic and acidic residues" evidence="11">
    <location>
        <begin position="405"/>
        <end position="417"/>
    </location>
</feature>
<dbReference type="Gene3D" id="2.60.40.2310">
    <property type="match status" value="1"/>
</dbReference>
<comment type="subcellular location">
    <subcellularLocation>
        <location evidence="1">Nucleus</location>
    </subcellularLocation>
</comment>
<dbReference type="GO" id="GO:0006508">
    <property type="term" value="P:proteolysis"/>
    <property type="evidence" value="ECO:0007669"/>
    <property type="project" value="UniProtKB-KW"/>
</dbReference>
<dbReference type="InterPro" id="IPR052416">
    <property type="entry name" value="GTF3C_component"/>
</dbReference>
<dbReference type="InterPro" id="IPR015500">
    <property type="entry name" value="Peptidase_S8_subtilisin-rel"/>
</dbReference>
<evidence type="ECO:0000256" key="8">
    <source>
        <dbReference type="ARBA" id="ARBA00023242"/>
    </source>
</evidence>
<sequence>MEEEVEVEPPLAVLLAPKRGKTTKTKRKPQAATTSTDQNPDPDPEPVRIDPEPVRIEPEGVRIEPETVRIGEEGSRNGPRVSVSMFDDSVENHFRVMDTIAKLCGEAEEDGGVEDGEIQRLSSSVTFLRECADFKYGPRDVRFACGVGSPEEKDVVGGINLRQFSSATVPKNEALSGDAPSPELSQDFVMYVGGPVWALDWCPRVHRSSDDHPKCEFIAVAAHPPGSSYHKLGEPLTGRGAIQIWCLLNVGVNKEDIHSVVEKPKQGSKNNGARQEKSTEPKKPLGRPRKKPIEEKSTEPKRGRPKKYATEDYVDNLDESNNYVEVPAIEYPEGSLELPSTDCAPENTHVHAVQEDHGKKRKSYKHVGSASDPARKSHVRRRKLNIIESAGSDNSNTCPPLSNQDGEKRSFVSDHHTQQNSGQVPRNSYACPPLLNQDGEKGPLVSDHHTLQNSGQDPQTSKDVQNNGYSEIGSTRCSVPTDVALPRIALCLAHHGKVAWDVKWRPLNERDSKSKNRMGYLAVLSGNGSLEVWDVPLPHVIEVIYSSSCGEGTDPHFVKLAPVFRCSMLKCGGEKSIPLTVEWSPSPPHDYLLVGCHDGTVALWKFSASNASQDTRPLLCFRADTNPIRALAWAPAERYVKCNCVRITTIQRVDPFRPLWDLDHLPRFVYSLNWLPDPRCVILSFDDGTMKAISLVKAASDDPVTGRVGTKQPGLHNLSCLPFAIWSVHASRLTGMVAYCGADGTVLRFQLTTKYLEKDPRRNRAPHFLCVSLTMEESAIIINTPVSNSPFPLKVVCNNAESNRVKTTNDKTAKDNTSEDQSLALCFGDDPCIESDTGGKLASLKSRKTQKSKSSMKTPDDDRAMVCIDEEPTNTQEQETGAASLESKKAKKSKSSKKKPDDDQVSVCMDEEPTNREEETVKEPEVFPDKIVAMHRVRWNTNKGSERWLCYGGAAGIIRCQEIVLSDVDKATYLVATLGEGIREDGDDGRKPYIVYMGELPAPEISVMSRHHNLLAQAIGDVKVARESRIHSYGRSFNGFVARLLPHEAQALSDDDSVVSVFPNTVRKLHTTRSWDYLGLPLKSNKRNSQIESNTIVGVLDSGIYMQAPSFNDKGYGPPPAKWKGKCMKGANFTGCNNKVIGAKYFKLNIARTWGIQSPVDDDGHGTHTASTIAGAAVKGASLYGVAKGTARGGVPLSRIAVYKVCWSTLGCSDMDILAAFDEAIADGVDLISISIGGHSRRFLDDPIAIGSFHAMKKGIFVSCSAGNDGLPASVQNVAPWIMTVAANTLDRQLQTVVKLGNGQRISGNALNTYSPKKLMYPLISGALAYNTSNEFGGNASACDSWTLNANLVKGRIVYCQGFGYQDYTIQRLKGAGTLMTREELNDYAYSPIIPGTDILVQDGIKIDKYINSTKNPTAVIYKTRTPSTTAPIVASFSSRGPQQITLNILKAVLSLSFSHSLYIFGYTQPDISAPGVNILAAYSKIPSITGYPEDRRHNVFNVLSGTSMSCPHVAAAAAYVKSFHPDWSPAAIKSALMTTATPMKNETVDTQLATGAGQVNPKKAVHPGLVYDITLDDYFSFLCKEGFNDTDIGKLVGDKKNYNCSNFKPPRGTDGLNYPSMHLQVFPNDNSSVSAVFYRRVTHVGFGNSVYKAKVANSNGLRVKVIPNTLTFTKLHQRRSFKVVVTGRPTMTETVMHAILQWDDSKHNVKSHIVVYKHLS</sequence>
<organism evidence="15 16">
    <name type="scientific">Malus domestica</name>
    <name type="common">Apple</name>
    <name type="synonym">Pyrus malus</name>
    <dbReference type="NCBI Taxonomy" id="3750"/>
    <lineage>
        <taxon>Eukaryota</taxon>
        <taxon>Viridiplantae</taxon>
        <taxon>Streptophyta</taxon>
        <taxon>Embryophyta</taxon>
        <taxon>Tracheophyta</taxon>
        <taxon>Spermatophyta</taxon>
        <taxon>Magnoliopsida</taxon>
        <taxon>eudicotyledons</taxon>
        <taxon>Gunneridae</taxon>
        <taxon>Pentapetalae</taxon>
        <taxon>rosids</taxon>
        <taxon>fabids</taxon>
        <taxon>Rosales</taxon>
        <taxon>Rosaceae</taxon>
        <taxon>Amygdaloideae</taxon>
        <taxon>Maleae</taxon>
        <taxon>Malus</taxon>
    </lineage>
</organism>
<feature type="region of interest" description="Disordered" evidence="11">
    <location>
        <begin position="843"/>
        <end position="922"/>
    </location>
</feature>
<dbReference type="PANTHER" id="PTHR15052:SF2">
    <property type="entry name" value="GENERAL TRANSCRIPTION FACTOR 3C POLYPEPTIDE 2"/>
    <property type="match status" value="1"/>
</dbReference>
<feature type="domain" description="Inhibitor I9" evidence="13">
    <location>
        <begin position="993"/>
        <end position="1070"/>
    </location>
</feature>
<feature type="region of interest" description="Disordered" evidence="11">
    <location>
        <begin position="351"/>
        <end position="472"/>
    </location>
</feature>
<feature type="compositionally biased region" description="Basic and acidic residues" evidence="11">
    <location>
        <begin position="913"/>
        <end position="922"/>
    </location>
</feature>
<feature type="compositionally biased region" description="Polar residues" evidence="11">
    <location>
        <begin position="391"/>
        <end position="404"/>
    </location>
</feature>
<evidence type="ECO:0000256" key="2">
    <source>
        <dbReference type="ARBA" id="ARBA00011073"/>
    </source>
</evidence>
<dbReference type="Pfam" id="PF00082">
    <property type="entry name" value="Peptidase_S8"/>
    <property type="match status" value="1"/>
</dbReference>
<feature type="domain" description="Subtilisin-like protease fibronectin type-III" evidence="14">
    <location>
        <begin position="1617"/>
        <end position="1716"/>
    </location>
</feature>
<dbReference type="PRINTS" id="PR00723">
    <property type="entry name" value="SUBTILISIN"/>
</dbReference>
<dbReference type="Gene3D" id="3.50.30.30">
    <property type="match status" value="1"/>
</dbReference>
<dbReference type="GO" id="GO:0006383">
    <property type="term" value="P:transcription by RNA polymerase III"/>
    <property type="evidence" value="ECO:0007669"/>
    <property type="project" value="TreeGrafter"/>
</dbReference>
<feature type="compositionally biased region" description="Polar residues" evidence="11">
    <location>
        <begin position="451"/>
        <end position="472"/>
    </location>
</feature>
<accession>A0A498IHD3</accession>
<feature type="compositionally biased region" description="Basic and acidic residues" evidence="11">
    <location>
        <begin position="274"/>
        <end position="283"/>
    </location>
</feature>
<dbReference type="InterPro" id="IPR037045">
    <property type="entry name" value="S8pro/Inhibitor_I9_sf"/>
</dbReference>
<evidence type="ECO:0000256" key="1">
    <source>
        <dbReference type="ARBA" id="ARBA00004123"/>
    </source>
</evidence>
<dbReference type="InterPro" id="IPR034197">
    <property type="entry name" value="Peptidases_S8_3"/>
</dbReference>
<keyword evidence="7" id="KW-0804">Transcription</keyword>
<dbReference type="GO" id="GO:0000127">
    <property type="term" value="C:transcription factor TFIIIC complex"/>
    <property type="evidence" value="ECO:0007669"/>
    <property type="project" value="TreeGrafter"/>
</dbReference>
<evidence type="ECO:0000256" key="7">
    <source>
        <dbReference type="ARBA" id="ARBA00023163"/>
    </source>
</evidence>
<dbReference type="PROSITE" id="PS00138">
    <property type="entry name" value="SUBTILASE_SER"/>
    <property type="match status" value="1"/>
</dbReference>
<keyword evidence="5 10" id="KW-0378">Hydrolase</keyword>
<dbReference type="InterPro" id="IPR010259">
    <property type="entry name" value="S8pro/Inhibitor_I9"/>
</dbReference>
<feature type="active site" description="Charge relay system" evidence="9 10">
    <location>
        <position position="1508"/>
    </location>
</feature>
<dbReference type="SUPFAM" id="SSF52743">
    <property type="entry name" value="Subtilisin-like"/>
    <property type="match status" value="1"/>
</dbReference>
<evidence type="ECO:0000259" key="12">
    <source>
        <dbReference type="Pfam" id="PF00082"/>
    </source>
</evidence>
<keyword evidence="6 10" id="KW-0720">Serine protease</keyword>
<keyword evidence="16" id="KW-1185">Reference proteome</keyword>
<feature type="region of interest" description="Disordered" evidence="11">
    <location>
        <begin position="1"/>
        <end position="61"/>
    </location>
</feature>
<feature type="active site" description="Charge relay system" evidence="9 10">
    <location>
        <position position="1165"/>
    </location>
</feature>
<dbReference type="InterPro" id="IPR001680">
    <property type="entry name" value="WD40_rpt"/>
</dbReference>
<dbReference type="Proteomes" id="UP000290289">
    <property type="component" value="Chromosome 12"/>
</dbReference>
<dbReference type="InterPro" id="IPR000209">
    <property type="entry name" value="Peptidase_S8/S53_dom"/>
</dbReference>
<dbReference type="CDD" id="cd04852">
    <property type="entry name" value="Peptidases_S8_3"/>
    <property type="match status" value="1"/>
</dbReference>
<dbReference type="InterPro" id="IPR041469">
    <property type="entry name" value="Subtilisin-like_FN3"/>
</dbReference>
<evidence type="ECO:0000256" key="3">
    <source>
        <dbReference type="ARBA" id="ARBA00022525"/>
    </source>
</evidence>
<evidence type="ECO:0000313" key="16">
    <source>
        <dbReference type="Proteomes" id="UP000290289"/>
    </source>
</evidence>
<feature type="compositionally biased region" description="Basic residues" evidence="11">
    <location>
        <begin position="18"/>
        <end position="29"/>
    </location>
</feature>
<name>A0A498IHD3_MALDO</name>
<feature type="region of interest" description="Disordered" evidence="11">
    <location>
        <begin position="260"/>
        <end position="316"/>
    </location>
</feature>
<evidence type="ECO:0000313" key="15">
    <source>
        <dbReference type="EMBL" id="RXH81545.1"/>
    </source>
</evidence>
<comment type="caution">
    <text evidence="15">The sequence shown here is derived from an EMBL/GenBank/DDBJ whole genome shotgun (WGS) entry which is preliminary data.</text>
</comment>
<reference evidence="15 16" key="1">
    <citation type="submission" date="2018-10" db="EMBL/GenBank/DDBJ databases">
        <title>A high-quality apple genome assembly.</title>
        <authorList>
            <person name="Hu J."/>
        </authorList>
    </citation>
    <scope>NUCLEOTIDE SEQUENCE [LARGE SCALE GENOMIC DNA]</scope>
    <source>
        <strain evidence="16">cv. HFTH1</strain>
        <tissue evidence="15">Young leaf</tissue>
    </source>
</reference>
<dbReference type="InterPro" id="IPR015943">
    <property type="entry name" value="WD40/YVTN_repeat-like_dom_sf"/>
</dbReference>
<evidence type="ECO:0008006" key="17">
    <source>
        <dbReference type="Google" id="ProtNLM"/>
    </source>
</evidence>
<dbReference type="Gene3D" id="2.130.10.10">
    <property type="entry name" value="YVTN repeat-like/Quinoprotein amine dehydrogenase"/>
    <property type="match status" value="1"/>
</dbReference>
<comment type="similarity">
    <text evidence="2 10">Belongs to the peptidase S8 family.</text>
</comment>
<evidence type="ECO:0000256" key="9">
    <source>
        <dbReference type="PIRSR" id="PIRSR615500-1"/>
    </source>
</evidence>
<feature type="compositionally biased region" description="Basic and acidic residues" evidence="11">
    <location>
        <begin position="291"/>
        <end position="302"/>
    </location>
</feature>
<feature type="compositionally biased region" description="Basic and acidic residues" evidence="11">
    <location>
        <begin position="45"/>
        <end position="61"/>
    </location>
</feature>
<keyword evidence="3" id="KW-0964">Secreted</keyword>
<dbReference type="Gene3D" id="3.30.70.80">
    <property type="entry name" value="Peptidase S8 propeptide/proteinase inhibitor I9"/>
    <property type="match status" value="1"/>
</dbReference>
<dbReference type="Pfam" id="PF05922">
    <property type="entry name" value="Inhibitor_I9"/>
    <property type="match status" value="1"/>
</dbReference>
<evidence type="ECO:0000256" key="6">
    <source>
        <dbReference type="ARBA" id="ARBA00022825"/>
    </source>
</evidence>
<keyword evidence="8" id="KW-0539">Nucleus</keyword>
<dbReference type="SUPFAM" id="SSF50978">
    <property type="entry name" value="WD40 repeat-like"/>
    <property type="match status" value="1"/>
</dbReference>
<feature type="domain" description="Peptidase S8/S53" evidence="12">
    <location>
        <begin position="1093"/>
        <end position="1552"/>
    </location>
</feature>
<evidence type="ECO:0000259" key="14">
    <source>
        <dbReference type="Pfam" id="PF17766"/>
    </source>
</evidence>
<evidence type="ECO:0000259" key="13">
    <source>
        <dbReference type="Pfam" id="PF05922"/>
    </source>
</evidence>
<evidence type="ECO:0000256" key="4">
    <source>
        <dbReference type="ARBA" id="ARBA00022670"/>
    </source>
</evidence>
<dbReference type="InterPro" id="IPR036852">
    <property type="entry name" value="Peptidase_S8/S53_dom_sf"/>
</dbReference>
<dbReference type="Gene3D" id="3.40.50.200">
    <property type="entry name" value="Peptidase S8/S53 domain"/>
    <property type="match status" value="1"/>
</dbReference>
<protein>
    <recommendedName>
        <fullName evidence="17">Peptidase S8/S53 domain-containing protein</fullName>
    </recommendedName>
</protein>
<dbReference type="PANTHER" id="PTHR15052">
    <property type="entry name" value="RNA POLYMERASE III TRANSCRIPTION INITIATION FACTOR COMPLEX SUBUNIT"/>
    <property type="match status" value="1"/>
</dbReference>
<feature type="active site" description="Charge relay system" evidence="9 10">
    <location>
        <position position="1101"/>
    </location>
</feature>
<evidence type="ECO:0000256" key="11">
    <source>
        <dbReference type="SAM" id="MobiDB-lite"/>
    </source>
</evidence>
<dbReference type="PROSITE" id="PS51892">
    <property type="entry name" value="SUBTILASE"/>
    <property type="match status" value="1"/>
</dbReference>
<dbReference type="GO" id="GO:0004252">
    <property type="term" value="F:serine-type endopeptidase activity"/>
    <property type="evidence" value="ECO:0007669"/>
    <property type="project" value="UniProtKB-UniRule"/>
</dbReference>
<evidence type="ECO:0000256" key="5">
    <source>
        <dbReference type="ARBA" id="ARBA00022801"/>
    </source>
</evidence>
<feature type="compositionally biased region" description="Basic and acidic residues" evidence="11">
    <location>
        <begin position="438"/>
        <end position="450"/>
    </location>
</feature>
<evidence type="ECO:0000256" key="10">
    <source>
        <dbReference type="PROSITE-ProRule" id="PRU01240"/>
    </source>
</evidence>
<feature type="compositionally biased region" description="Low complexity" evidence="11">
    <location>
        <begin position="8"/>
        <end position="17"/>
    </location>
</feature>
<keyword evidence="4 10" id="KW-0645">Protease</keyword>
<gene>
    <name evidence="15" type="ORF">DVH24_034966</name>
</gene>